<evidence type="ECO:0000256" key="6">
    <source>
        <dbReference type="PROSITE-ProRule" id="PRU00782"/>
    </source>
</evidence>
<proteinExistence type="inferred from homology"/>
<keyword evidence="7" id="KW-0175">Coiled coil</keyword>
<feature type="region of interest" description="Actin-binding" evidence="6">
    <location>
        <begin position="1113"/>
        <end position="1135"/>
    </location>
</feature>
<evidence type="ECO:0000256" key="5">
    <source>
        <dbReference type="ARBA" id="ARBA00023203"/>
    </source>
</evidence>
<dbReference type="GO" id="GO:0016020">
    <property type="term" value="C:membrane"/>
    <property type="evidence" value="ECO:0007669"/>
    <property type="project" value="TreeGrafter"/>
</dbReference>
<dbReference type="Gene3D" id="1.20.5.4820">
    <property type="match status" value="1"/>
</dbReference>
<feature type="region of interest" description="Disordered" evidence="8">
    <location>
        <begin position="499"/>
        <end position="539"/>
    </location>
</feature>
<name>A0A151LJ71_9APIC</name>
<comment type="similarity">
    <text evidence="6">Belongs to the TRAFAC class myosin-kinesin ATPase superfamily. Myosin family.</text>
</comment>
<dbReference type="KEGG" id="pgab:PGSY75_1140500"/>
<evidence type="ECO:0000313" key="11">
    <source>
        <dbReference type="Proteomes" id="UP000076004"/>
    </source>
</evidence>
<dbReference type="VEuPathDB" id="PlasmoDB:PGSY75_1140500"/>
<gene>
    <name evidence="10" type="ORF">PGSY75_1140500</name>
</gene>
<evidence type="ECO:0000259" key="9">
    <source>
        <dbReference type="PROSITE" id="PS51456"/>
    </source>
</evidence>
<dbReference type="InterPro" id="IPR000048">
    <property type="entry name" value="IQ_motif_EF-hand-BS"/>
</dbReference>
<evidence type="ECO:0000256" key="3">
    <source>
        <dbReference type="ARBA" id="ARBA00023123"/>
    </source>
</evidence>
<dbReference type="Pfam" id="PF00063">
    <property type="entry name" value="Myosin_head"/>
    <property type="match status" value="5"/>
</dbReference>
<dbReference type="Gene3D" id="3.40.850.10">
    <property type="entry name" value="Kinesin motor domain"/>
    <property type="match status" value="4"/>
</dbReference>
<dbReference type="Pfam" id="PF00612">
    <property type="entry name" value="IQ"/>
    <property type="match status" value="1"/>
</dbReference>
<dbReference type="GO" id="GO:0005524">
    <property type="term" value="F:ATP binding"/>
    <property type="evidence" value="ECO:0007669"/>
    <property type="project" value="UniProtKB-UniRule"/>
</dbReference>
<dbReference type="GO" id="GO:0016459">
    <property type="term" value="C:myosin complex"/>
    <property type="evidence" value="ECO:0007669"/>
    <property type="project" value="UniProtKB-KW"/>
</dbReference>
<accession>A0A151LJ71</accession>
<dbReference type="Gene3D" id="1.20.58.530">
    <property type="match status" value="1"/>
</dbReference>
<evidence type="ECO:0000256" key="2">
    <source>
        <dbReference type="ARBA" id="ARBA00022840"/>
    </source>
</evidence>
<evidence type="ECO:0000256" key="1">
    <source>
        <dbReference type="ARBA" id="ARBA00022741"/>
    </source>
</evidence>
<keyword evidence="3 6" id="KW-0518">Myosin</keyword>
<dbReference type="Proteomes" id="UP000076004">
    <property type="component" value="Chromosome 11"/>
</dbReference>
<feature type="region of interest" description="Disordered" evidence="8">
    <location>
        <begin position="1044"/>
        <end position="1066"/>
    </location>
</feature>
<dbReference type="PANTHER" id="PTHR13140:SF706">
    <property type="entry name" value="DILUTE CLASS UNCONVENTIONAL MYOSIN, ISOFORM C"/>
    <property type="match status" value="1"/>
</dbReference>
<dbReference type="EMBL" id="LVLB01000012">
    <property type="protein sequence ID" value="KYN99040.1"/>
    <property type="molecule type" value="Genomic_DNA"/>
</dbReference>
<feature type="region of interest" description="Disordered" evidence="8">
    <location>
        <begin position="271"/>
        <end position="290"/>
    </location>
</feature>
<feature type="region of interest" description="Disordered" evidence="8">
    <location>
        <begin position="295"/>
        <end position="343"/>
    </location>
</feature>
<keyword evidence="1 6" id="KW-0547">Nucleotide-binding</keyword>
<dbReference type="PANTHER" id="PTHR13140">
    <property type="entry name" value="MYOSIN"/>
    <property type="match status" value="1"/>
</dbReference>
<feature type="domain" description="Myosin motor" evidence="9">
    <location>
        <begin position="101"/>
        <end position="1234"/>
    </location>
</feature>
<dbReference type="Gene3D" id="1.20.120.720">
    <property type="entry name" value="Myosin VI head, motor domain, U50 subdomain"/>
    <property type="match status" value="2"/>
</dbReference>
<feature type="compositionally biased region" description="Basic and acidic residues" evidence="8">
    <location>
        <begin position="512"/>
        <end position="527"/>
    </location>
</feature>
<feature type="compositionally biased region" description="Low complexity" evidence="8">
    <location>
        <begin position="321"/>
        <end position="343"/>
    </location>
</feature>
<keyword evidence="4 6" id="KW-0505">Motor protein</keyword>
<dbReference type="GO" id="GO:0007015">
    <property type="term" value="P:actin filament organization"/>
    <property type="evidence" value="ECO:0007669"/>
    <property type="project" value="TreeGrafter"/>
</dbReference>
<dbReference type="GO" id="GO:0000146">
    <property type="term" value="F:microfilament motor activity"/>
    <property type="evidence" value="ECO:0007669"/>
    <property type="project" value="TreeGrafter"/>
</dbReference>
<dbReference type="VEuPathDB" id="PlasmoDB:PGABG01_1138400"/>
<dbReference type="SMART" id="SM00242">
    <property type="entry name" value="MYSc"/>
    <property type="match status" value="1"/>
</dbReference>
<dbReference type="GeneID" id="29777114"/>
<reference evidence="10 11" key="1">
    <citation type="journal article" date="2016" name="Nat. Commun.">
        <title>Genomes of cryptic chimpanzee Plasmodium species reveal key evolutionary events leading to human malaria.</title>
        <authorList>
            <person name="Sundararaman S.A."/>
            <person name="Plenderleith L.J."/>
            <person name="Liu W."/>
            <person name="Loy D.E."/>
            <person name="Learn G.H."/>
            <person name="Li Y."/>
            <person name="Shaw K.S."/>
            <person name="Ayouba A."/>
            <person name="Peeters M."/>
            <person name="Speede S."/>
            <person name="Shaw G.M."/>
            <person name="Bushman F.D."/>
            <person name="Brisson D."/>
            <person name="Rayner J.C."/>
            <person name="Sharp P.M."/>
            <person name="Hahn B.H."/>
        </authorList>
    </citation>
    <scope>NUCLEOTIDE SEQUENCE [LARGE SCALE GENOMIC DNA]</scope>
    <source>
        <strain evidence="10 11">SY75</strain>
    </source>
</reference>
<dbReference type="InterPro" id="IPR036961">
    <property type="entry name" value="Kinesin_motor_dom_sf"/>
</dbReference>
<dbReference type="Gene3D" id="1.20.1260.80">
    <property type="match status" value="1"/>
</dbReference>
<dbReference type="SUPFAM" id="SSF52540">
    <property type="entry name" value="P-loop containing nucleoside triphosphate hydrolases"/>
    <property type="match status" value="1"/>
</dbReference>
<dbReference type="GO" id="GO:0005737">
    <property type="term" value="C:cytoplasm"/>
    <property type="evidence" value="ECO:0007669"/>
    <property type="project" value="TreeGrafter"/>
</dbReference>
<evidence type="ECO:0000256" key="7">
    <source>
        <dbReference type="SAM" id="Coils"/>
    </source>
</evidence>
<organism evidence="10 11">
    <name type="scientific">Plasmodium gaboni</name>
    <dbReference type="NCBI Taxonomy" id="647221"/>
    <lineage>
        <taxon>Eukaryota</taxon>
        <taxon>Sar</taxon>
        <taxon>Alveolata</taxon>
        <taxon>Apicomplexa</taxon>
        <taxon>Aconoidasida</taxon>
        <taxon>Haemosporida</taxon>
        <taxon>Plasmodiidae</taxon>
        <taxon>Plasmodium</taxon>
        <taxon>Plasmodium (Laverania)</taxon>
    </lineage>
</organism>
<sequence>MYKQKSLESRDINYIYENSFVWVHINSIKKKNSLLYREIYEYYKYRNSSFCFFKGSVKRFVSKNEVEIYIFIDDNYNICKDNFNYNIIENVKYLLPIDTNFGCSDNTQLIYLNSPNLLENIYQRYNKAYINKENRNCIYTYIGYILLSVNPYENFDIYDESYMKKIKERNDLFAIPHPFSIANDAYNCLIEDKISQSIIISGESGAGKTESSKQVLKYLTYLSYFQKGYKKRKKKIIPNECANTECDNMKYVDNNMKYMDDTFLCNDKRTGYTTSDNNSPQEENDTIKKGKKIYHYDKHSYSDNNDNIKNNVDKKKKNNNKNKNNINNNNNDNNSKKNIPNINLNSDDYTNIINTYSSSTYEEKIQNSNPLLECFGNAKTIKNDNSSRFGKLMKLNYNEKGILCSASIETYLLAKSRVVDVPKGEGNYHIFYSLCQNEKLSKEFDLLPWYEYNYLIEADKKIKNKHSYNNTYDNIYYKNDNENTNNIIDHKKDRVKRNYETDDNYNLKKHNDRSSENNKKNKKKNDIIDDGNNMNTKYKKNKYKDDDINMFQKNNKKEETEKPSDSIEWKNLYSLDFIIKCFNSIGVLPNEQEEIYKTLICILLLGNINFVESDNDQEPIKIQNIDICKKLSQLLYIKNDNLNINKIIEILTIKKVRETQKSYTYQQAIYNRDVISKILYQLLFEYIILCVNDSLNASDHNIYSESSERDNNFDNQNVLKEDKSFIDMDEKKKKKRKTFRRKTKNLHKQNEYDSDDMDENIIINKKLNFIGILDIYGFENFSNEGMNGFEQLCINYANEILHAFFLKQIIHNEQKIHYEENLRIEKISYNDNSNVISLIGDTKDISIYTILEDLSLLFVSNKSNEDDNKDIFYEKLNKNIINSAKYKNIIRNYKVENKSFIISHYAGDVLYDSADFFNKNVDILTSDIEMFLSGCNYFISENLLKKKRFRNWKYEAIKGEKLMPSKGNYEKITCDVAKQCDDGEKQCDDVEKQCDDGEKQCDDVEKQYDDVEKQYDDVEKQYDGGAKKYDDEAKQYDDVAKQYNDGVKQNNDGDNHYNDKSKKNNKRKLSVKEMISHHEQESKNTISCYNNSSNNNLYKNKVKTIFSSFKKQLEVLSNKLSKTSSKFIRCIKPNQEKQAKLFNKNLVLSQLVMSGMVDILNLMKNGYPCRVLYDDIWIRYSGILQEDMKKYLTPKMFCKIVLMFLEINSNEYTFGKTKIFFRFGVLSIINEILNKNEKKKNTFIQCVYKYWLHIRKRRLLNFVLFGCRFKILFKKRRAKLLMENGLDLYNEYLFKKKLECIEKILFFYFNVYKQRIYFLKLKSSTLIIQKNYRTYILRKKFLYMKKQILFIQDYYLFQKYFKQRVKAANTIRKNWIMYITKYDYKYLLKCIIKIQRAFKKYMKKKYILYCLKIAHVKDTKKKNIYHHAFTKNEIEEKKKIYPLNILKKNSFNVTDRIGSFIYVQTRKHRHTITMGDKFCQPSMNIQNRKKRKTWDAGNNYLISQYSTSSTYSYYNENENIKRQYQNNNSNVNTFNEHINGRKRKNSNIEDKPIISVGNIVKNERNKIKNIQKSTKNINKNKAKNKFRFSNLSICSGTINTDRKNINYKNDMLSLNKNKMKRKTYNHANNRNEFVSSYKREKNKVSNHIKNTIYDRYIQKYKQNHMCPQKEKKKKSIYIRGNYSNISNIYSVYKPTKEEVLEEQYDFDLTDVLIIPEDFHVTQTNIPEPDINLMNNENDILLNHFLDTNLDSKIPLIELKMFKCC</sequence>
<dbReference type="InterPro" id="IPR001609">
    <property type="entry name" value="Myosin_head_motor_dom-like"/>
</dbReference>
<protein>
    <submittedName>
        <fullName evidence="10">Putative myosin F</fullName>
    </submittedName>
</protein>
<keyword evidence="5 6" id="KW-0009">Actin-binding</keyword>
<dbReference type="GO" id="GO:0051015">
    <property type="term" value="F:actin filament binding"/>
    <property type="evidence" value="ECO:0007669"/>
    <property type="project" value="TreeGrafter"/>
</dbReference>
<dbReference type="RefSeq" id="XP_018641317.1">
    <property type="nucleotide sequence ID" value="XM_018786522.1"/>
</dbReference>
<evidence type="ECO:0000256" key="8">
    <source>
        <dbReference type="SAM" id="MobiDB-lite"/>
    </source>
</evidence>
<feature type="compositionally biased region" description="Polar residues" evidence="8">
    <location>
        <begin position="271"/>
        <end position="281"/>
    </location>
</feature>
<comment type="caution">
    <text evidence="10">The sequence shown here is derived from an EMBL/GenBank/DDBJ whole genome shotgun (WGS) entry which is preliminary data.</text>
</comment>
<dbReference type="PROSITE" id="PS50096">
    <property type="entry name" value="IQ"/>
    <property type="match status" value="1"/>
</dbReference>
<feature type="binding site" evidence="6">
    <location>
        <begin position="202"/>
        <end position="209"/>
    </location>
    <ligand>
        <name>ATP</name>
        <dbReference type="ChEBI" id="CHEBI:30616"/>
    </ligand>
</feature>
<dbReference type="PROSITE" id="PS51456">
    <property type="entry name" value="MYOSIN_MOTOR"/>
    <property type="match status" value="1"/>
</dbReference>
<dbReference type="PRINTS" id="PR00193">
    <property type="entry name" value="MYOSINHEAVY"/>
</dbReference>
<evidence type="ECO:0000313" key="10">
    <source>
        <dbReference type="EMBL" id="KYN99040.1"/>
    </source>
</evidence>
<evidence type="ECO:0000256" key="4">
    <source>
        <dbReference type="ARBA" id="ARBA00023175"/>
    </source>
</evidence>
<feature type="coiled-coil region" evidence="7">
    <location>
        <begin position="980"/>
        <end position="1021"/>
    </location>
</feature>
<keyword evidence="2 6" id="KW-0067">ATP-binding</keyword>
<dbReference type="InterPro" id="IPR027417">
    <property type="entry name" value="P-loop_NTPase"/>
</dbReference>
<feature type="compositionally biased region" description="Basic and acidic residues" evidence="8">
    <location>
        <begin position="1051"/>
        <end position="1062"/>
    </location>
</feature>